<proteinExistence type="predicted"/>
<reference evidence="8" key="1">
    <citation type="journal article" date="2014" name="Int. J. Syst. Evol. Microbiol.">
        <title>Complete genome sequence of Corynebacterium casei LMG S-19264T (=DSM 44701T), isolated from a smear-ripened cheese.</title>
        <authorList>
            <consortium name="US DOE Joint Genome Institute (JGI-PGF)"/>
            <person name="Walter F."/>
            <person name="Albersmeier A."/>
            <person name="Kalinowski J."/>
            <person name="Ruckert C."/>
        </authorList>
    </citation>
    <scope>NUCLEOTIDE SEQUENCE</scope>
    <source>
        <strain evidence="8">KCTC 12344</strain>
    </source>
</reference>
<dbReference type="GO" id="GO:0005886">
    <property type="term" value="C:plasma membrane"/>
    <property type="evidence" value="ECO:0007669"/>
    <property type="project" value="UniProtKB-SubCell"/>
</dbReference>
<reference evidence="9 10" key="2">
    <citation type="submission" date="2019-03" db="EMBL/GenBank/DDBJ databases">
        <title>Draft Genome Sequences of Six Type Strains of the Genus Massilia.</title>
        <authorList>
            <person name="Miess H."/>
            <person name="Frediansyhah A."/>
            <person name="Gross H."/>
        </authorList>
    </citation>
    <scope>NUCLEOTIDE SEQUENCE [LARGE SCALE GENOMIC DNA]</scope>
    <source>
        <strain evidence="9 10">DSM 17505</strain>
    </source>
</reference>
<reference evidence="8" key="3">
    <citation type="submission" date="2022-12" db="EMBL/GenBank/DDBJ databases">
        <authorList>
            <person name="Sun Q."/>
            <person name="Kim S."/>
        </authorList>
    </citation>
    <scope>NUCLEOTIDE SEQUENCE</scope>
    <source>
        <strain evidence="8">KCTC 12344</strain>
    </source>
</reference>
<keyword evidence="3" id="KW-1003">Cell membrane</keyword>
<dbReference type="RefSeq" id="WP_134387108.1">
    <property type="nucleotide sequence ID" value="NZ_BMWW01000002.1"/>
</dbReference>
<dbReference type="PIRSF" id="PIRSF006603">
    <property type="entry name" value="DinF"/>
    <property type="match status" value="1"/>
</dbReference>
<feature type="transmembrane region" description="Helical" evidence="7">
    <location>
        <begin position="135"/>
        <end position="155"/>
    </location>
</feature>
<feature type="transmembrane region" description="Helical" evidence="7">
    <location>
        <begin position="21"/>
        <end position="42"/>
    </location>
</feature>
<evidence type="ECO:0000256" key="2">
    <source>
        <dbReference type="ARBA" id="ARBA00022448"/>
    </source>
</evidence>
<dbReference type="EMBL" id="CP038026">
    <property type="protein sequence ID" value="QBQ38407.1"/>
    <property type="molecule type" value="Genomic_DNA"/>
</dbReference>
<keyword evidence="5 7" id="KW-1133">Transmembrane helix</keyword>
<evidence type="ECO:0000313" key="8">
    <source>
        <dbReference type="EMBL" id="GGY81848.1"/>
    </source>
</evidence>
<feature type="transmembrane region" description="Helical" evidence="7">
    <location>
        <begin position="392"/>
        <end position="415"/>
    </location>
</feature>
<dbReference type="InterPro" id="IPR048279">
    <property type="entry name" value="MdtK-like"/>
</dbReference>
<dbReference type="InterPro" id="IPR002528">
    <property type="entry name" value="MATE_fam"/>
</dbReference>
<evidence type="ECO:0000256" key="7">
    <source>
        <dbReference type="SAM" id="Phobius"/>
    </source>
</evidence>
<keyword evidence="10" id="KW-1185">Reference proteome</keyword>
<evidence type="ECO:0000256" key="3">
    <source>
        <dbReference type="ARBA" id="ARBA00022475"/>
    </source>
</evidence>
<feature type="transmembrane region" description="Helical" evidence="7">
    <location>
        <begin position="327"/>
        <end position="351"/>
    </location>
</feature>
<dbReference type="Pfam" id="PF01554">
    <property type="entry name" value="MatE"/>
    <property type="match status" value="2"/>
</dbReference>
<accession>A0A4P7BJR3</accession>
<dbReference type="GO" id="GO:0042910">
    <property type="term" value="F:xenobiotic transmembrane transporter activity"/>
    <property type="evidence" value="ECO:0007669"/>
    <property type="project" value="InterPro"/>
</dbReference>
<dbReference type="EMBL" id="BMWW01000002">
    <property type="protein sequence ID" value="GGY81848.1"/>
    <property type="molecule type" value="Genomic_DNA"/>
</dbReference>
<keyword evidence="2" id="KW-0813">Transport</keyword>
<dbReference type="OrthoDB" id="9806302at2"/>
<keyword evidence="4 7" id="KW-0812">Transmembrane</keyword>
<evidence type="ECO:0000256" key="4">
    <source>
        <dbReference type="ARBA" id="ARBA00022692"/>
    </source>
</evidence>
<evidence type="ECO:0000313" key="9">
    <source>
        <dbReference type="EMBL" id="QBQ38407.1"/>
    </source>
</evidence>
<feature type="transmembrane region" description="Helical" evidence="7">
    <location>
        <begin position="277"/>
        <end position="306"/>
    </location>
</feature>
<evidence type="ECO:0000313" key="10">
    <source>
        <dbReference type="Proteomes" id="UP000294359"/>
    </source>
</evidence>
<feature type="transmembrane region" description="Helical" evidence="7">
    <location>
        <begin position="167"/>
        <end position="187"/>
    </location>
</feature>
<protein>
    <submittedName>
        <fullName evidence="8">MATE family efflux transporter</fullName>
    </submittedName>
</protein>
<dbReference type="AlphaFoldDB" id="A0A4P7BJR3"/>
<sequence>MNAPANPFLSKPIGRLYLQTALPIVVVLLINGLYNVINAWFLGNYVDKQALTAVTLVFPLQLALFAMATLVASGMASVLARRFGARDIGGASQAFTSALILVLIIMGLVNLGFAWSGDMLIARICGDLPHVNALASSYISVLVYGAPILGLLVVNTDALRSEGKIQFMSSCMLLSALLNVALDYILIVRLHQGVAAAALATLLSQSVSLSAIVLFRLRGKSSLRLRFGGLTVLKGHAAEMLPLGVPMSLSHVGVAIQVGMVNYALKNWAWVDYPTLVGAYGIVTRLMTLAIMPLIGLNVAFQTILGNNFGAGIKPRVDATVSTGLKIAVAYCATVTLLFVLAAGALGAGFVDDAAMAAQAARLTRIVVSGFVLFGAAMIIGSYFQAIGQPKYAILLSTAKNYLIIVPLLLVLPAAIGEPGIWYAFPLSDILTALLAALVLNRNASRSGARLGLYSNV</sequence>
<dbReference type="PANTHER" id="PTHR43549">
    <property type="entry name" value="MULTIDRUG RESISTANCE PROTEIN YPNP-RELATED"/>
    <property type="match status" value="1"/>
</dbReference>
<dbReference type="PANTHER" id="PTHR43549:SF3">
    <property type="entry name" value="MULTIDRUG RESISTANCE PROTEIN YPNP-RELATED"/>
    <property type="match status" value="1"/>
</dbReference>
<dbReference type="Proteomes" id="UP000619512">
    <property type="component" value="Unassembled WGS sequence"/>
</dbReference>
<gene>
    <name evidence="9" type="ORF">E1742_21185</name>
    <name evidence="8" type="ORF">GCM10007388_13360</name>
</gene>
<dbReference type="Proteomes" id="UP000294359">
    <property type="component" value="Chromosome"/>
</dbReference>
<evidence type="ECO:0000256" key="1">
    <source>
        <dbReference type="ARBA" id="ARBA00004429"/>
    </source>
</evidence>
<feature type="transmembrane region" description="Helical" evidence="7">
    <location>
        <begin position="62"/>
        <end position="83"/>
    </location>
</feature>
<dbReference type="InterPro" id="IPR052031">
    <property type="entry name" value="Membrane_Transporter-Flippase"/>
</dbReference>
<evidence type="ECO:0000256" key="6">
    <source>
        <dbReference type="ARBA" id="ARBA00023136"/>
    </source>
</evidence>
<feature type="transmembrane region" description="Helical" evidence="7">
    <location>
        <begin position="193"/>
        <end position="217"/>
    </location>
</feature>
<keyword evidence="6 7" id="KW-0472">Membrane</keyword>
<name>A0A4P7BJR3_9BURK</name>
<feature type="transmembrane region" description="Helical" evidence="7">
    <location>
        <begin position="421"/>
        <end position="440"/>
    </location>
</feature>
<feature type="transmembrane region" description="Helical" evidence="7">
    <location>
        <begin position="363"/>
        <end position="380"/>
    </location>
</feature>
<dbReference type="GO" id="GO:0015297">
    <property type="term" value="F:antiporter activity"/>
    <property type="evidence" value="ECO:0007669"/>
    <property type="project" value="InterPro"/>
</dbReference>
<organism evidence="8 11">
    <name type="scientific">Pseudoduganella plicata</name>
    <dbReference type="NCBI Taxonomy" id="321984"/>
    <lineage>
        <taxon>Bacteria</taxon>
        <taxon>Pseudomonadati</taxon>
        <taxon>Pseudomonadota</taxon>
        <taxon>Betaproteobacteria</taxon>
        <taxon>Burkholderiales</taxon>
        <taxon>Oxalobacteraceae</taxon>
        <taxon>Telluria group</taxon>
        <taxon>Pseudoduganella</taxon>
    </lineage>
</organism>
<feature type="transmembrane region" description="Helical" evidence="7">
    <location>
        <begin position="95"/>
        <end position="115"/>
    </location>
</feature>
<comment type="subcellular location">
    <subcellularLocation>
        <location evidence="1">Cell inner membrane</location>
        <topology evidence="1">Multi-pass membrane protein</topology>
    </subcellularLocation>
</comment>
<evidence type="ECO:0000313" key="11">
    <source>
        <dbReference type="Proteomes" id="UP000619512"/>
    </source>
</evidence>
<evidence type="ECO:0000256" key="5">
    <source>
        <dbReference type="ARBA" id="ARBA00022989"/>
    </source>
</evidence>